<reference evidence="1 2" key="1">
    <citation type="journal article" date="2019" name="Nat. Plants">
        <title>Genome sequencing of Musa balbisiana reveals subgenome evolution and function divergence in polyploid bananas.</title>
        <authorList>
            <person name="Yao X."/>
        </authorList>
    </citation>
    <scope>NUCLEOTIDE SEQUENCE [LARGE SCALE GENOMIC DNA]</scope>
    <source>
        <strain evidence="2">cv. DH-PKW</strain>
        <tissue evidence="1">Leaves</tissue>
    </source>
</reference>
<comment type="caution">
    <text evidence="1">The sequence shown here is derived from an EMBL/GenBank/DDBJ whole genome shotgun (WGS) entry which is preliminary data.</text>
</comment>
<keyword evidence="2" id="KW-1185">Reference proteome</keyword>
<evidence type="ECO:0000313" key="2">
    <source>
        <dbReference type="Proteomes" id="UP000317650"/>
    </source>
</evidence>
<name>A0A4S8K3K2_MUSBA</name>
<evidence type="ECO:0000313" key="1">
    <source>
        <dbReference type="EMBL" id="THU69328.1"/>
    </source>
</evidence>
<dbReference type="AlphaFoldDB" id="A0A4S8K3K2"/>
<dbReference type="EMBL" id="PYDT01000002">
    <property type="protein sequence ID" value="THU69328.1"/>
    <property type="molecule type" value="Genomic_DNA"/>
</dbReference>
<organism evidence="1 2">
    <name type="scientific">Musa balbisiana</name>
    <name type="common">Banana</name>
    <dbReference type="NCBI Taxonomy" id="52838"/>
    <lineage>
        <taxon>Eukaryota</taxon>
        <taxon>Viridiplantae</taxon>
        <taxon>Streptophyta</taxon>
        <taxon>Embryophyta</taxon>
        <taxon>Tracheophyta</taxon>
        <taxon>Spermatophyta</taxon>
        <taxon>Magnoliopsida</taxon>
        <taxon>Liliopsida</taxon>
        <taxon>Zingiberales</taxon>
        <taxon>Musaceae</taxon>
        <taxon>Musa</taxon>
    </lineage>
</organism>
<proteinExistence type="predicted"/>
<accession>A0A4S8K3K2</accession>
<dbReference type="Proteomes" id="UP000317650">
    <property type="component" value="Chromosome 8"/>
</dbReference>
<sequence length="101" mass="11052">MVQQDSCVLGNGFLVLWLSAPPPELCSAALTKLQRASRRDLRPGEGDVGSRDCRTGICRINRQLPCSERSKKEPTSKSSVSKMNMFVKTNTFSAPAHIGVM</sequence>
<gene>
    <name evidence="1" type="ORF">C4D60_Mb08t13280</name>
</gene>
<protein>
    <submittedName>
        <fullName evidence="1">Uncharacterized protein</fullName>
    </submittedName>
</protein>